<dbReference type="AlphaFoldDB" id="B7JZT1"/>
<dbReference type="GO" id="GO:0032259">
    <property type="term" value="P:methylation"/>
    <property type="evidence" value="ECO:0007669"/>
    <property type="project" value="UniProtKB-KW"/>
</dbReference>
<dbReference type="InterPro" id="IPR029063">
    <property type="entry name" value="SAM-dependent_MTases_sf"/>
</dbReference>
<sequence>MNEEHRKNLMQNVKKLASEAQEDGDPTAWFEKLYLDANGDISKIPWAKMTPHPALEDWLIQTNFTYKNALVIGCGLGDDAEKLASIGASVTAFDISPRAISWCNTRFSHSSVNYVVADLLTLESRWKQSFDFVFESRTIQALPIDIRNKVINAVANLVSPGGTLLIVTRLRDTEDIPEGPPWAVSELELSQFHQLGFQEVSRTPYIDANQPTIKQASIEYQSVVL</sequence>
<evidence type="ECO:0000256" key="3">
    <source>
        <dbReference type="ARBA" id="ARBA00022691"/>
    </source>
</evidence>
<dbReference type="Proteomes" id="UP000008204">
    <property type="component" value="Chromosome"/>
</dbReference>
<keyword evidence="2 4" id="KW-0808">Transferase</keyword>
<dbReference type="OrthoDB" id="9804312at2"/>
<evidence type="ECO:0000313" key="5">
    <source>
        <dbReference type="Proteomes" id="UP000008204"/>
    </source>
</evidence>
<gene>
    <name evidence="4" type="ordered locus">PCC8801_0947</name>
</gene>
<keyword evidence="3" id="KW-0949">S-adenosyl-L-methionine</keyword>
<dbReference type="EMBL" id="CP001287">
    <property type="protein sequence ID" value="ACK65024.1"/>
    <property type="molecule type" value="Genomic_DNA"/>
</dbReference>
<reference evidence="5" key="1">
    <citation type="journal article" date="2011" name="MBio">
        <title>Novel metabolic attributes of the genus Cyanothece, comprising a group of unicellular nitrogen-fixing Cyanobacteria.</title>
        <authorList>
            <person name="Bandyopadhyay A."/>
            <person name="Elvitigala T."/>
            <person name="Welsh E."/>
            <person name="Stockel J."/>
            <person name="Liberton M."/>
            <person name="Min H."/>
            <person name="Sherman L.A."/>
            <person name="Pakrasi H.B."/>
        </authorList>
    </citation>
    <scope>NUCLEOTIDE SEQUENCE [LARGE SCALE GENOMIC DNA]</scope>
    <source>
        <strain evidence="5">PCC 8801</strain>
    </source>
</reference>
<dbReference type="KEGG" id="cyp:PCC8801_0947"/>
<dbReference type="eggNOG" id="COG2227">
    <property type="taxonomic scope" value="Bacteria"/>
</dbReference>
<evidence type="ECO:0000313" key="4">
    <source>
        <dbReference type="EMBL" id="ACK65024.1"/>
    </source>
</evidence>
<dbReference type="STRING" id="41431.PCC8801_0947"/>
<dbReference type="InterPro" id="IPR008854">
    <property type="entry name" value="TPMT"/>
</dbReference>
<evidence type="ECO:0000256" key="2">
    <source>
        <dbReference type="ARBA" id="ARBA00022679"/>
    </source>
</evidence>
<keyword evidence="5" id="KW-1185">Reference proteome</keyword>
<protein>
    <submittedName>
        <fullName evidence="4">Methyltransferase type 11</fullName>
    </submittedName>
</protein>
<organism evidence="4 5">
    <name type="scientific">Rippkaea orientalis (strain PCC 8801 / RF-1)</name>
    <name type="common">Cyanothece sp. (strain PCC 8801)</name>
    <dbReference type="NCBI Taxonomy" id="41431"/>
    <lineage>
        <taxon>Bacteria</taxon>
        <taxon>Bacillati</taxon>
        <taxon>Cyanobacteriota</taxon>
        <taxon>Cyanophyceae</taxon>
        <taxon>Oscillatoriophycideae</taxon>
        <taxon>Chroococcales</taxon>
        <taxon>Aphanothecaceae</taxon>
        <taxon>Rippkaea</taxon>
        <taxon>Rippkaea orientalis</taxon>
    </lineage>
</organism>
<dbReference type="Gene3D" id="3.40.50.150">
    <property type="entry name" value="Vaccinia Virus protein VP39"/>
    <property type="match status" value="1"/>
</dbReference>
<name>B7JZT1_RIPO1</name>
<dbReference type="RefSeq" id="WP_012594299.1">
    <property type="nucleotide sequence ID" value="NC_011726.1"/>
</dbReference>
<proteinExistence type="predicted"/>
<dbReference type="Pfam" id="PF05724">
    <property type="entry name" value="TPMT"/>
    <property type="match status" value="1"/>
</dbReference>
<keyword evidence="1 4" id="KW-0489">Methyltransferase</keyword>
<dbReference type="CDD" id="cd02440">
    <property type="entry name" value="AdoMet_MTases"/>
    <property type="match status" value="1"/>
</dbReference>
<accession>B7JZT1</accession>
<evidence type="ECO:0000256" key="1">
    <source>
        <dbReference type="ARBA" id="ARBA00022603"/>
    </source>
</evidence>
<dbReference type="HOGENOM" id="CLU_105064_0_0_3"/>
<dbReference type="SUPFAM" id="SSF53335">
    <property type="entry name" value="S-adenosyl-L-methionine-dependent methyltransferases"/>
    <property type="match status" value="1"/>
</dbReference>
<dbReference type="GO" id="GO:0008757">
    <property type="term" value="F:S-adenosylmethionine-dependent methyltransferase activity"/>
    <property type="evidence" value="ECO:0007669"/>
    <property type="project" value="InterPro"/>
</dbReference>
<dbReference type="PANTHER" id="PTHR43861">
    <property type="entry name" value="TRANS-ACONITATE 2-METHYLTRANSFERASE-RELATED"/>
    <property type="match status" value="1"/>
</dbReference>